<feature type="compositionally biased region" description="Low complexity" evidence="2">
    <location>
        <begin position="1258"/>
        <end position="1277"/>
    </location>
</feature>
<dbReference type="PANTHER" id="PTHR46108">
    <property type="entry name" value="BLUE CHEESE"/>
    <property type="match status" value="1"/>
</dbReference>
<dbReference type="SUPFAM" id="SSF49899">
    <property type="entry name" value="Concanavalin A-like lectins/glucanases"/>
    <property type="match status" value="1"/>
</dbReference>
<feature type="region of interest" description="Disordered" evidence="2">
    <location>
        <begin position="1258"/>
        <end position="1325"/>
    </location>
</feature>
<feature type="region of interest" description="Disordered" evidence="2">
    <location>
        <begin position="1"/>
        <end position="44"/>
    </location>
</feature>
<protein>
    <submittedName>
        <fullName evidence="3">Beach domain-containing protein a2-related</fullName>
    </submittedName>
</protein>
<dbReference type="EMBL" id="JAOAOG010000336">
    <property type="protein sequence ID" value="KAJ6227260.1"/>
    <property type="molecule type" value="Genomic_DNA"/>
</dbReference>
<keyword evidence="1" id="KW-0853">WD repeat</keyword>
<evidence type="ECO:0000313" key="3">
    <source>
        <dbReference type="EMBL" id="KAJ6227260.1"/>
    </source>
</evidence>
<dbReference type="InterPro" id="IPR013320">
    <property type="entry name" value="ConA-like_dom_sf"/>
</dbReference>
<comment type="caution">
    <text evidence="3">The sequence shown here is derived from an EMBL/GenBank/DDBJ whole genome shotgun (WGS) entry which is preliminary data.</text>
</comment>
<feature type="compositionally biased region" description="Low complexity" evidence="2">
    <location>
        <begin position="1287"/>
        <end position="1320"/>
    </location>
</feature>
<organism evidence="3 4">
    <name type="scientific">Anaeramoeba flamelloides</name>
    <dbReference type="NCBI Taxonomy" id="1746091"/>
    <lineage>
        <taxon>Eukaryota</taxon>
        <taxon>Metamonada</taxon>
        <taxon>Anaeramoebidae</taxon>
        <taxon>Anaeramoeba</taxon>
    </lineage>
</organism>
<reference evidence="3" key="1">
    <citation type="submission" date="2022-08" db="EMBL/GenBank/DDBJ databases">
        <title>Novel sulfate-reducing endosymbionts in the free-living metamonad Anaeramoeba.</title>
        <authorList>
            <person name="Jerlstrom-Hultqvist J."/>
            <person name="Cepicka I."/>
            <person name="Gallot-Lavallee L."/>
            <person name="Salas-Leiva D."/>
            <person name="Curtis B.A."/>
            <person name="Zahonova K."/>
            <person name="Pipaliya S."/>
            <person name="Dacks J."/>
            <person name="Roger A.J."/>
        </authorList>
    </citation>
    <scope>NUCLEOTIDE SEQUENCE</scope>
    <source>
        <strain evidence="3">Schooner1</strain>
    </source>
</reference>
<feature type="compositionally biased region" description="Basic and acidic residues" evidence="2">
    <location>
        <begin position="69"/>
        <end position="93"/>
    </location>
</feature>
<feature type="region of interest" description="Disordered" evidence="2">
    <location>
        <begin position="611"/>
        <end position="651"/>
    </location>
</feature>
<sequence>MSKFRSILPFKKIKKRTKSENIPRPLPKPKRINRQEQIKKSLSNKQDLTSIVPLQKLWNNYKKTSLTRAQEKPKMGKRNEKEREKEKDNSKIEKRKEKELKAILQLFYSTFCTNNLSLHLFGSTTDFCSELIKLYLKTIGPCTNKFQSNKEQFVGAIIQTKKRKEKEKESVPFGIQLFQSLRILFCDSKNIDLFKQHKIPEKTIELLLLIHTNEILSNELKWDLYQESDAKKVKSDPEQFLKKKQTISYKFGSCIYELSNLLGRMCSNKSIYHHLIESTYLFIIFLTGTPLFHNSIKVLFESSFSRNVVNGLIKSGTLIELIKKFKASQIPMQTARIWEQFIILIKYSKLHTSIEESNMIIQLLEKNNIYNIIEEKTLKLISMEKLNTSTTMTTKATTTTKTKTKTNNDNLISKSINLISKQFIELIFFKRNGNNNNQLKKNTLIYNLKALHSFFNIIIKSIKIENWKRSEKIWNSIQKTFLKNKENANILLKELIIENIINKLLLISEPIQNLILTIIFNFLEISLKEENKKEEIIKILNLIVSLLINEKENKNITILLLFTTFYKNNNLNNFKFNQHLLIQSLINKLELICNTFTDIIREEDEKNFQLNKSQQLRKDKNNTSNNGTTTTTATTTTSSSSTVTTATTTTTTKNNTKIKKENENFIFNKKEYQLILNCLLILTNKTNENLMYFRSKGGIFHLLKLLQNDLYRSEALVVLETIIIKDIFQDFPEFLIIFQDFNRYPKSGYDYRKDLLNSFRKIFQNNEFAKRTFFDKNGIIICLERIFNYFNLNIEGDLIKNTINSLFNLIILYLSDKNYQRDKRNFKLKDILYIKLKKLIFDSNIITFNKGEIIIQELFFLLTFHNKNKIKYLKIMQLILELFSHLKDNDTKRYIIIRIYKLIKNSKKNQEKLKKIKIINWIFINCKNEIILIDNEISIYFFKIIKIYGVNYFTNNDLRNLLKIILFHLNDEKLFLKNLKTLNYLLSKSNDCNYLQFNLNKKNCGRIKINNFINNNNNWPKNNGFSFSCWINLNHIKKHLYNYQYHPSIFLFTIYNVNNKNNLISFFIKGSNLYYRTGEKNFVKFANSFKLLEKKWCNIILIHDKSRLSNDYCTLYINGKLIEKKKVTFPNSINAPITMIIGSPIELKEKCNLKYKLSSVILYDSILTNEDCINLYLLGNNYNGLFLNSFRQYQINENYNSHNLALLRHKNCKNKELILNFQLINNIVKEKIILNLNFSNLKIIHTDQLLNPDTTTTTTTTTANDNNNNTDTSTNTDTDMDTDTDISDNNNNKQDNNNNNNNNKNNNKINSTNNTFNINSKVDTNNKHRNSLNIIRRKSLRRKSLRRKSINIKGLNRRNTLAKLNIFKKKLNKNSINNNLISNNNYKSLDIIRILNEYSLIKTKKQKTKIFLINKSIIKNNSINIIEDNTSIFMNNLLKENFISNGGFSICFYFLQYCNKSEHLFQAIKLISNLIKNNSRNSNELNRIHGYSILSTIIYQKRKLIDEKIIELLYKMIGLIKNKKIIKILLLNFGKNRLLKI</sequence>
<keyword evidence="4" id="KW-1185">Reference proteome</keyword>
<feature type="region of interest" description="Disordered" evidence="2">
    <location>
        <begin position="65"/>
        <end position="93"/>
    </location>
</feature>
<dbReference type="InterPro" id="IPR051944">
    <property type="entry name" value="BEACH_domain_protein"/>
</dbReference>
<feature type="compositionally biased region" description="Low complexity" evidence="2">
    <location>
        <begin position="622"/>
        <end position="651"/>
    </location>
</feature>
<proteinExistence type="predicted"/>
<gene>
    <name evidence="3" type="ORF">M0813_09840</name>
</gene>
<dbReference type="PANTHER" id="PTHR46108:SF4">
    <property type="entry name" value="BLUE CHEESE"/>
    <property type="match status" value="1"/>
</dbReference>
<evidence type="ECO:0000256" key="2">
    <source>
        <dbReference type="SAM" id="MobiDB-lite"/>
    </source>
</evidence>
<name>A0ABQ8X3P7_9EUKA</name>
<evidence type="ECO:0000313" key="4">
    <source>
        <dbReference type="Proteomes" id="UP001150062"/>
    </source>
</evidence>
<evidence type="ECO:0000256" key="1">
    <source>
        <dbReference type="ARBA" id="ARBA00022574"/>
    </source>
</evidence>
<accession>A0ABQ8X3P7</accession>
<dbReference type="Proteomes" id="UP001150062">
    <property type="component" value="Unassembled WGS sequence"/>
</dbReference>